<dbReference type="AlphaFoldDB" id="A0A8B7NJB9"/>
<protein>
    <submittedName>
        <fullName evidence="4">GTP-binding protein REM 1-like</fullName>
    </submittedName>
</protein>
<keyword evidence="3" id="KW-1185">Reference proteome</keyword>
<evidence type="ECO:0000313" key="4">
    <source>
        <dbReference type="RefSeq" id="XP_018013744.1"/>
    </source>
</evidence>
<evidence type="ECO:0000256" key="2">
    <source>
        <dbReference type="ARBA" id="ARBA00022553"/>
    </source>
</evidence>
<dbReference type="GO" id="GO:0005886">
    <property type="term" value="C:plasma membrane"/>
    <property type="evidence" value="ECO:0007669"/>
    <property type="project" value="TreeGrafter"/>
</dbReference>
<accession>A0A8B7NJB9</accession>
<dbReference type="KEGG" id="hazt:108670762"/>
<keyword evidence="2" id="KW-0597">Phosphoprotein</keyword>
<dbReference type="Pfam" id="PF00071">
    <property type="entry name" value="Ras"/>
    <property type="match status" value="1"/>
</dbReference>
<proteinExistence type="inferred from homology"/>
<dbReference type="OrthoDB" id="5239715at2759"/>
<dbReference type="GO" id="GO:0003924">
    <property type="term" value="F:GTPase activity"/>
    <property type="evidence" value="ECO:0007669"/>
    <property type="project" value="InterPro"/>
</dbReference>
<reference evidence="4" key="1">
    <citation type="submission" date="2025-08" db="UniProtKB">
        <authorList>
            <consortium name="RefSeq"/>
        </authorList>
    </citation>
    <scope>IDENTIFICATION</scope>
    <source>
        <tissue evidence="4">Whole organism</tissue>
    </source>
</reference>
<dbReference type="GO" id="GO:0005246">
    <property type="term" value="F:calcium channel regulator activity"/>
    <property type="evidence" value="ECO:0007669"/>
    <property type="project" value="TreeGrafter"/>
</dbReference>
<dbReference type="InterPro" id="IPR051641">
    <property type="entry name" value="RGK_GTP-binding_reg"/>
</dbReference>
<gene>
    <name evidence="4" type="primary">LOC108670762</name>
</gene>
<dbReference type="SUPFAM" id="SSF52540">
    <property type="entry name" value="P-loop containing nucleoside triphosphate hydrolases"/>
    <property type="match status" value="1"/>
</dbReference>
<evidence type="ECO:0000313" key="3">
    <source>
        <dbReference type="Proteomes" id="UP000694843"/>
    </source>
</evidence>
<dbReference type="GeneID" id="108670762"/>
<dbReference type="PROSITE" id="PS51421">
    <property type="entry name" value="RAS"/>
    <property type="match status" value="1"/>
</dbReference>
<dbReference type="PROSITE" id="PS51419">
    <property type="entry name" value="RAB"/>
    <property type="match status" value="1"/>
</dbReference>
<dbReference type="Proteomes" id="UP000694843">
    <property type="component" value="Unplaced"/>
</dbReference>
<dbReference type="PANTHER" id="PTHR45775:SF6">
    <property type="entry name" value="RAD, GEM_KIR FAMILY MEMBER 2, ISOFORM C"/>
    <property type="match status" value="1"/>
</dbReference>
<sequence length="263" mass="28591">MTSTTFTTASQPSTNHLVQGKKLHSRYHDTIQPVMPAAFNSQFIKTNCNTLHTNAARTAVEIYHSSVLLNGWLPPTPKIDPSEDSGVDAWVIVYSVADRSSFSVAASLLGKLWTSGQTSCRAVILVANKTDLERTRAVTTAEGRTLARTYACKFIEVSAGLDHNVDELLVGILAQLACKFIEVSAGLDHNVDELLVGILAQIRLKSCSQLSHRSHSRSAIAARLVRKLSGRMSGGKAVRMTGLVGKLLNRDRKAKSCENLHIL</sequence>
<dbReference type="PANTHER" id="PTHR45775">
    <property type="entry name" value="RAD, GEM/KIR FAMILY MEMBER 2, ISOFORM C"/>
    <property type="match status" value="1"/>
</dbReference>
<dbReference type="InterPro" id="IPR001806">
    <property type="entry name" value="Small_GTPase"/>
</dbReference>
<comment type="similarity">
    <text evidence="1">Belongs to the small GTPase superfamily. RGK family.</text>
</comment>
<name>A0A8B7NJB9_HYAAZ</name>
<dbReference type="RefSeq" id="XP_018013744.1">
    <property type="nucleotide sequence ID" value="XM_018158255.1"/>
</dbReference>
<dbReference type="InterPro" id="IPR027417">
    <property type="entry name" value="P-loop_NTPase"/>
</dbReference>
<dbReference type="GO" id="GO:0005525">
    <property type="term" value="F:GTP binding"/>
    <property type="evidence" value="ECO:0007669"/>
    <property type="project" value="InterPro"/>
</dbReference>
<organism evidence="3 4">
    <name type="scientific">Hyalella azteca</name>
    <name type="common">Amphipod</name>
    <dbReference type="NCBI Taxonomy" id="294128"/>
    <lineage>
        <taxon>Eukaryota</taxon>
        <taxon>Metazoa</taxon>
        <taxon>Ecdysozoa</taxon>
        <taxon>Arthropoda</taxon>
        <taxon>Crustacea</taxon>
        <taxon>Multicrustacea</taxon>
        <taxon>Malacostraca</taxon>
        <taxon>Eumalacostraca</taxon>
        <taxon>Peracarida</taxon>
        <taxon>Amphipoda</taxon>
        <taxon>Senticaudata</taxon>
        <taxon>Talitrida</taxon>
        <taxon>Talitroidea</taxon>
        <taxon>Hyalellidae</taxon>
        <taxon>Hyalella</taxon>
    </lineage>
</organism>
<dbReference type="SMART" id="SM00173">
    <property type="entry name" value="RAS"/>
    <property type="match status" value="1"/>
</dbReference>
<evidence type="ECO:0000256" key="1">
    <source>
        <dbReference type="ARBA" id="ARBA00008846"/>
    </source>
</evidence>
<dbReference type="SMART" id="SM00175">
    <property type="entry name" value="RAB"/>
    <property type="match status" value="1"/>
</dbReference>
<dbReference type="Gene3D" id="3.40.50.300">
    <property type="entry name" value="P-loop containing nucleotide triphosphate hydrolases"/>
    <property type="match status" value="1"/>
</dbReference>